<accession>A0A7X1AUD1</accession>
<evidence type="ECO:0000256" key="1">
    <source>
        <dbReference type="ARBA" id="ARBA00004196"/>
    </source>
</evidence>
<comment type="subcellular location">
    <subcellularLocation>
        <location evidence="1">Cell envelope</location>
    </subcellularLocation>
</comment>
<gene>
    <name evidence="8" type="ORF">H5P30_00055</name>
</gene>
<dbReference type="GO" id="GO:0022857">
    <property type="term" value="F:transmembrane transporter activity"/>
    <property type="evidence" value="ECO:0007669"/>
    <property type="project" value="InterPro"/>
</dbReference>
<name>A0A7X1AUD1_9BACT</name>
<feature type="coiled-coil region" evidence="3">
    <location>
        <begin position="121"/>
        <end position="148"/>
    </location>
</feature>
<proteinExistence type="inferred from homology"/>
<evidence type="ECO:0000256" key="3">
    <source>
        <dbReference type="SAM" id="Coils"/>
    </source>
</evidence>
<reference evidence="8 9" key="1">
    <citation type="submission" date="2020-07" db="EMBL/GenBank/DDBJ databases">
        <authorList>
            <person name="Feng X."/>
        </authorList>
    </citation>
    <scope>NUCLEOTIDE SEQUENCE [LARGE SCALE GENOMIC DNA]</scope>
    <source>
        <strain evidence="8 9">JCM14086</strain>
    </source>
</reference>
<keyword evidence="9" id="KW-1185">Reference proteome</keyword>
<evidence type="ECO:0000259" key="7">
    <source>
        <dbReference type="Pfam" id="PF25967"/>
    </source>
</evidence>
<sequence length="400" mass="43524">MQFSSHSTSSPLPASSAGRWRFLALPVLAVLIALTGCGQPEKAQGGGAPQGSAPQVGYIEVQPQTVDRLNTLPGRVVAYQVAEIRPQVSGIIQSRLFEEGAYVEEGQQLYQIDPSRYEADYEMALANLEDAKARRESAEALAKRVDTLLAEQAVSEQQHVEAISDFNRAKAAISMAEAEVKMAKINLDYTEVRAPISGYISPSTVTKGALVTERQTTPLATVRQLDPVYVDLSQAVAATENLRERLTAARMNDNLPSEFSVRLFPTHSDDPYAHEGTLDVAELAVDPQTGAIRLRSTFPNPDKVLLPGMFVRASVVDASQAKEIVIPQKSVIFEPSGGKSVWVVDSENKAHKRSIQTGTAYEDRWVVLEGLEPGDRLVVEGGMTLREGAEVEAQKIQLEN</sequence>
<dbReference type="Gene3D" id="2.40.50.100">
    <property type="match status" value="1"/>
</dbReference>
<evidence type="ECO:0000313" key="9">
    <source>
        <dbReference type="Proteomes" id="UP000525652"/>
    </source>
</evidence>
<dbReference type="SUPFAM" id="SSF111369">
    <property type="entry name" value="HlyD-like secretion proteins"/>
    <property type="match status" value="1"/>
</dbReference>
<comment type="caution">
    <text evidence="8">The sequence shown here is derived from an EMBL/GenBank/DDBJ whole genome shotgun (WGS) entry which is preliminary data.</text>
</comment>
<evidence type="ECO:0000313" key="8">
    <source>
        <dbReference type="EMBL" id="MBC2600166.1"/>
    </source>
</evidence>
<dbReference type="Gene3D" id="2.40.420.20">
    <property type="match status" value="1"/>
</dbReference>
<dbReference type="InterPro" id="IPR058625">
    <property type="entry name" value="MdtA-like_BSH"/>
</dbReference>
<evidence type="ECO:0000259" key="6">
    <source>
        <dbReference type="Pfam" id="PF25944"/>
    </source>
</evidence>
<feature type="domain" description="Multidrug resistance protein MdtA-like C-terminal permuted SH3" evidence="7">
    <location>
        <begin position="324"/>
        <end position="382"/>
    </location>
</feature>
<keyword evidence="3" id="KW-0175">Coiled coil</keyword>
<dbReference type="RefSeq" id="WP_185690924.1">
    <property type="nucleotide sequence ID" value="NZ_JACHVA010000001.1"/>
</dbReference>
<dbReference type="GO" id="GO:0030313">
    <property type="term" value="C:cell envelope"/>
    <property type="evidence" value="ECO:0007669"/>
    <property type="project" value="UniProtKB-SubCell"/>
</dbReference>
<evidence type="ECO:0000259" key="4">
    <source>
        <dbReference type="Pfam" id="PF25876"/>
    </source>
</evidence>
<dbReference type="Gene3D" id="2.40.30.170">
    <property type="match status" value="1"/>
</dbReference>
<feature type="domain" description="Multidrug resistance protein MdtA-like beta-barrel" evidence="6">
    <location>
        <begin position="227"/>
        <end position="315"/>
    </location>
</feature>
<dbReference type="PANTHER" id="PTHR30158:SF3">
    <property type="entry name" value="MULTIDRUG EFFLUX PUMP SUBUNIT ACRA-RELATED"/>
    <property type="match status" value="1"/>
</dbReference>
<dbReference type="InterPro" id="IPR006143">
    <property type="entry name" value="RND_pump_MFP"/>
</dbReference>
<dbReference type="Pfam" id="PF25917">
    <property type="entry name" value="BSH_RND"/>
    <property type="match status" value="1"/>
</dbReference>
<dbReference type="PANTHER" id="PTHR30158">
    <property type="entry name" value="ACRA/E-RELATED COMPONENT OF DRUG EFFLUX TRANSPORTER"/>
    <property type="match status" value="1"/>
</dbReference>
<dbReference type="AlphaFoldDB" id="A0A7X1AUD1"/>
<feature type="domain" description="Multidrug resistance protein MdtA-like alpha-helical hairpin" evidence="4">
    <location>
        <begin position="122"/>
        <end position="190"/>
    </location>
</feature>
<dbReference type="Pfam" id="PF25876">
    <property type="entry name" value="HH_MFP_RND"/>
    <property type="match status" value="1"/>
</dbReference>
<dbReference type="GO" id="GO:0005886">
    <property type="term" value="C:plasma membrane"/>
    <property type="evidence" value="ECO:0007669"/>
    <property type="project" value="TreeGrafter"/>
</dbReference>
<dbReference type="GO" id="GO:0046677">
    <property type="term" value="P:response to antibiotic"/>
    <property type="evidence" value="ECO:0007669"/>
    <property type="project" value="TreeGrafter"/>
</dbReference>
<dbReference type="InterPro" id="IPR058626">
    <property type="entry name" value="MdtA-like_b-barrel"/>
</dbReference>
<feature type="domain" description="Multidrug resistance protein MdtA-like barrel-sandwich hybrid" evidence="5">
    <location>
        <begin position="81"/>
        <end position="222"/>
    </location>
</feature>
<dbReference type="InterPro" id="IPR058624">
    <property type="entry name" value="MdtA-like_HH"/>
</dbReference>
<dbReference type="Pfam" id="PF25944">
    <property type="entry name" value="Beta-barrel_RND"/>
    <property type="match status" value="1"/>
</dbReference>
<dbReference type="Pfam" id="PF25967">
    <property type="entry name" value="RND-MFP_C"/>
    <property type="match status" value="1"/>
</dbReference>
<comment type="similarity">
    <text evidence="2">Belongs to the membrane fusion protein (MFP) (TC 8.A.1) family.</text>
</comment>
<dbReference type="InterPro" id="IPR058627">
    <property type="entry name" value="MdtA-like_C"/>
</dbReference>
<organism evidence="8 9">
    <name type="scientific">Puniceicoccus vermicola</name>
    <dbReference type="NCBI Taxonomy" id="388746"/>
    <lineage>
        <taxon>Bacteria</taxon>
        <taxon>Pseudomonadati</taxon>
        <taxon>Verrucomicrobiota</taxon>
        <taxon>Opitutia</taxon>
        <taxon>Puniceicoccales</taxon>
        <taxon>Puniceicoccaceae</taxon>
        <taxon>Puniceicoccus</taxon>
    </lineage>
</organism>
<evidence type="ECO:0000259" key="5">
    <source>
        <dbReference type="Pfam" id="PF25917"/>
    </source>
</evidence>
<dbReference type="FunFam" id="2.40.420.20:FF:000001">
    <property type="entry name" value="Efflux RND transporter periplasmic adaptor subunit"/>
    <property type="match status" value="1"/>
</dbReference>
<dbReference type="EMBL" id="JACHVA010000001">
    <property type="protein sequence ID" value="MBC2600166.1"/>
    <property type="molecule type" value="Genomic_DNA"/>
</dbReference>
<protein>
    <submittedName>
        <fullName evidence="8">Efflux RND transporter periplasmic adaptor subunit</fullName>
    </submittedName>
</protein>
<dbReference type="Proteomes" id="UP000525652">
    <property type="component" value="Unassembled WGS sequence"/>
</dbReference>
<evidence type="ECO:0000256" key="2">
    <source>
        <dbReference type="ARBA" id="ARBA00009477"/>
    </source>
</evidence>
<dbReference type="NCBIfam" id="TIGR01730">
    <property type="entry name" value="RND_mfp"/>
    <property type="match status" value="1"/>
</dbReference>
<dbReference type="Gene3D" id="1.10.287.470">
    <property type="entry name" value="Helix hairpin bin"/>
    <property type="match status" value="1"/>
</dbReference>